<protein>
    <submittedName>
        <fullName evidence="1">YkgJ family cysteine cluster protein</fullName>
    </submittedName>
</protein>
<reference evidence="1" key="1">
    <citation type="journal article" date="2021" name="PeerJ">
        <title>Extensive microbial diversity within the chicken gut microbiome revealed by metagenomics and culture.</title>
        <authorList>
            <person name="Gilroy R."/>
            <person name="Ravi A."/>
            <person name="Getino M."/>
            <person name="Pursley I."/>
            <person name="Horton D.L."/>
            <person name="Alikhan N.F."/>
            <person name="Baker D."/>
            <person name="Gharbi K."/>
            <person name="Hall N."/>
            <person name="Watson M."/>
            <person name="Adriaenssens E.M."/>
            <person name="Foster-Nyarko E."/>
            <person name="Jarju S."/>
            <person name="Secka A."/>
            <person name="Antonio M."/>
            <person name="Oren A."/>
            <person name="Chaudhuri R.R."/>
            <person name="La Ragione R."/>
            <person name="Hildebrand F."/>
            <person name="Pallen M.J."/>
        </authorList>
    </citation>
    <scope>NUCLEOTIDE SEQUENCE</scope>
    <source>
        <strain evidence="1">ChiBcec1-1093</strain>
    </source>
</reference>
<evidence type="ECO:0000313" key="2">
    <source>
        <dbReference type="Proteomes" id="UP000824101"/>
    </source>
</evidence>
<organism evidence="1 2">
    <name type="scientific">Candidatus Lachnoclostridium stercorigallinarum</name>
    <dbReference type="NCBI Taxonomy" id="2838634"/>
    <lineage>
        <taxon>Bacteria</taxon>
        <taxon>Bacillati</taxon>
        <taxon>Bacillota</taxon>
        <taxon>Clostridia</taxon>
        <taxon>Lachnospirales</taxon>
        <taxon>Lachnospiraceae</taxon>
    </lineage>
</organism>
<accession>A0A9D2GJP5</accession>
<gene>
    <name evidence="1" type="ORF">IAA17_08500</name>
</gene>
<sequence>MRREVRMEDISDGKLYRSEDMVRAGCGDCRGCSACCRHMGNSVIVDPLDIYRLNIEGKVGLEELFSRYLELHVEDGIILPNLKMAGPEEACGFLDEDGRCRVHASRPGLCRLFPLGRFYENGSFRYFLQTGECRKENRTKVKVSRFIDTPDLKTNEKYVADWHYFLLDAQEYVRRCADQEKVKKLNLTILNLFFLTPYDGSQEFYGQFYRRFQTAEKMREEWKRERESL</sequence>
<dbReference type="PANTHER" id="PTHR35866:SF1">
    <property type="entry name" value="YKGJ FAMILY CYSTEINE CLUSTER PROTEIN"/>
    <property type="match status" value="1"/>
</dbReference>
<proteinExistence type="predicted"/>
<name>A0A9D2GJP5_9FIRM</name>
<dbReference type="EMBL" id="DXBC01000131">
    <property type="protein sequence ID" value="HIZ79811.1"/>
    <property type="molecule type" value="Genomic_DNA"/>
</dbReference>
<reference evidence="1" key="2">
    <citation type="submission" date="2021-04" db="EMBL/GenBank/DDBJ databases">
        <authorList>
            <person name="Gilroy R."/>
        </authorList>
    </citation>
    <scope>NUCLEOTIDE SEQUENCE</scope>
    <source>
        <strain evidence="1">ChiBcec1-1093</strain>
    </source>
</reference>
<dbReference type="InterPro" id="IPR005358">
    <property type="entry name" value="Puta_zinc/iron-chelating_dom"/>
</dbReference>
<dbReference type="Pfam" id="PF03692">
    <property type="entry name" value="CxxCxxCC"/>
    <property type="match status" value="1"/>
</dbReference>
<comment type="caution">
    <text evidence="1">The sequence shown here is derived from an EMBL/GenBank/DDBJ whole genome shotgun (WGS) entry which is preliminary data.</text>
</comment>
<evidence type="ECO:0000313" key="1">
    <source>
        <dbReference type="EMBL" id="HIZ79811.1"/>
    </source>
</evidence>
<dbReference type="PANTHER" id="PTHR35866">
    <property type="entry name" value="PUTATIVE-RELATED"/>
    <property type="match status" value="1"/>
</dbReference>
<dbReference type="Proteomes" id="UP000824101">
    <property type="component" value="Unassembled WGS sequence"/>
</dbReference>
<dbReference type="AlphaFoldDB" id="A0A9D2GJP5"/>